<reference evidence="2 3" key="1">
    <citation type="journal article" date="2019" name="Nat. Ecol. Evol.">
        <title>Megaphylogeny resolves global patterns of mushroom evolution.</title>
        <authorList>
            <person name="Varga T."/>
            <person name="Krizsan K."/>
            <person name="Foldi C."/>
            <person name="Dima B."/>
            <person name="Sanchez-Garcia M."/>
            <person name="Sanchez-Ramirez S."/>
            <person name="Szollosi G.J."/>
            <person name="Szarkandi J.G."/>
            <person name="Papp V."/>
            <person name="Albert L."/>
            <person name="Andreopoulos W."/>
            <person name="Angelini C."/>
            <person name="Antonin V."/>
            <person name="Barry K.W."/>
            <person name="Bougher N.L."/>
            <person name="Buchanan P."/>
            <person name="Buyck B."/>
            <person name="Bense V."/>
            <person name="Catcheside P."/>
            <person name="Chovatia M."/>
            <person name="Cooper J."/>
            <person name="Damon W."/>
            <person name="Desjardin D."/>
            <person name="Finy P."/>
            <person name="Geml J."/>
            <person name="Haridas S."/>
            <person name="Hughes K."/>
            <person name="Justo A."/>
            <person name="Karasinski D."/>
            <person name="Kautmanova I."/>
            <person name="Kiss B."/>
            <person name="Kocsube S."/>
            <person name="Kotiranta H."/>
            <person name="LaButti K.M."/>
            <person name="Lechner B.E."/>
            <person name="Liimatainen K."/>
            <person name="Lipzen A."/>
            <person name="Lukacs Z."/>
            <person name="Mihaltcheva S."/>
            <person name="Morgado L.N."/>
            <person name="Niskanen T."/>
            <person name="Noordeloos M.E."/>
            <person name="Ohm R.A."/>
            <person name="Ortiz-Santana B."/>
            <person name="Ovrebo C."/>
            <person name="Racz N."/>
            <person name="Riley R."/>
            <person name="Savchenko A."/>
            <person name="Shiryaev A."/>
            <person name="Soop K."/>
            <person name="Spirin V."/>
            <person name="Szebenyi C."/>
            <person name="Tomsovsky M."/>
            <person name="Tulloss R.E."/>
            <person name="Uehling J."/>
            <person name="Grigoriev I.V."/>
            <person name="Vagvolgyi C."/>
            <person name="Papp T."/>
            <person name="Martin F.M."/>
            <person name="Miettinen O."/>
            <person name="Hibbett D.S."/>
            <person name="Nagy L.G."/>
        </authorList>
    </citation>
    <scope>NUCLEOTIDE SEQUENCE [LARGE SCALE GENOMIC DNA]</scope>
    <source>
        <strain evidence="2 3">CBS 166.37</strain>
    </source>
</reference>
<evidence type="ECO:0000313" key="3">
    <source>
        <dbReference type="Proteomes" id="UP000308652"/>
    </source>
</evidence>
<protein>
    <recommendedName>
        <fullName evidence="4">Fungal-type protein kinase domain-containing protein</fullName>
    </recommendedName>
</protein>
<accession>A0A5C3LNQ2</accession>
<feature type="region of interest" description="Disordered" evidence="1">
    <location>
        <begin position="1"/>
        <end position="34"/>
    </location>
</feature>
<feature type="region of interest" description="Disordered" evidence="1">
    <location>
        <begin position="48"/>
        <end position="84"/>
    </location>
</feature>
<evidence type="ECO:0000313" key="2">
    <source>
        <dbReference type="EMBL" id="TFK33606.1"/>
    </source>
</evidence>
<dbReference type="AlphaFoldDB" id="A0A5C3LNQ2"/>
<feature type="compositionally biased region" description="Polar residues" evidence="1">
    <location>
        <begin position="48"/>
        <end position="68"/>
    </location>
</feature>
<gene>
    <name evidence="2" type="ORF">BDQ12DRAFT_727641</name>
</gene>
<dbReference type="OrthoDB" id="5569250at2759"/>
<dbReference type="Proteomes" id="UP000308652">
    <property type="component" value="Unassembled WGS sequence"/>
</dbReference>
<name>A0A5C3LNQ2_9AGAR</name>
<organism evidence="2 3">
    <name type="scientific">Crucibulum laeve</name>
    <dbReference type="NCBI Taxonomy" id="68775"/>
    <lineage>
        <taxon>Eukaryota</taxon>
        <taxon>Fungi</taxon>
        <taxon>Dikarya</taxon>
        <taxon>Basidiomycota</taxon>
        <taxon>Agaricomycotina</taxon>
        <taxon>Agaricomycetes</taxon>
        <taxon>Agaricomycetidae</taxon>
        <taxon>Agaricales</taxon>
        <taxon>Agaricineae</taxon>
        <taxon>Nidulariaceae</taxon>
        <taxon>Crucibulum</taxon>
    </lineage>
</organism>
<feature type="region of interest" description="Disordered" evidence="1">
    <location>
        <begin position="190"/>
        <end position="209"/>
    </location>
</feature>
<feature type="compositionally biased region" description="Polar residues" evidence="1">
    <location>
        <begin position="15"/>
        <end position="34"/>
    </location>
</feature>
<evidence type="ECO:0000256" key="1">
    <source>
        <dbReference type="SAM" id="MobiDB-lite"/>
    </source>
</evidence>
<evidence type="ECO:0008006" key="4">
    <source>
        <dbReference type="Google" id="ProtNLM"/>
    </source>
</evidence>
<sequence>MRKANKEINVPFRTNAPNLIAQQHGDTPSLSRASDVISTSRDAIDATHATSSLSARSSTPGDVSSNASLKRKLEGGTSQSDTKKPNVYKKLSDLQQDAAYNTEMLCRDGVVWIWWFVRQIIIQSTGINFVKDLPYFMALLLAFQRFNLRDRGMDDIPSKPDFLGVVAPGRRRTHYQHCPVPLLCTRSSTPVHPISTNQPPTSTQPSITN</sequence>
<proteinExistence type="predicted"/>
<dbReference type="EMBL" id="ML213645">
    <property type="protein sequence ID" value="TFK33606.1"/>
    <property type="molecule type" value="Genomic_DNA"/>
</dbReference>
<keyword evidence="3" id="KW-1185">Reference proteome</keyword>